<sequence>MSIQPSSVITQVSATVPSAALHPFVSYDEQEKSENIQLNLRGVIFNISREELLRLPESILIGITNGALYDQNTIGGASLADANAATANTLSPECFKYTLDVFRSAAKGLPRTLLSIEGSEEQGFDDAILGVDEDTEGKSANSGVAMDADGNPKTETVSDISEILRRRPAIIVLREDLDYYCLPNGPNVDAEGMRQIKHSCGEAILNQRRIFGGLRKGESENSPEHHLIAMLCSSGFQIDDDWGFRAREPHKTVVSSLALIRLKMVDEQHHEQSPETQQELSTPQKLLLFWRKPARKCWWDSIELNDVPGVDGPVRVHIRRVWTLELSVIGVR</sequence>
<evidence type="ECO:0000313" key="1">
    <source>
        <dbReference type="EMBL" id="ANB10928.1"/>
    </source>
</evidence>
<dbReference type="EMBL" id="CP014500">
    <property type="protein sequence ID" value="ANB10928.1"/>
    <property type="molecule type" value="Genomic_DNA"/>
</dbReference>
<dbReference type="OrthoDB" id="9451547at2759"/>
<dbReference type="Proteomes" id="UP000189580">
    <property type="component" value="Chromosome c"/>
</dbReference>
<organism evidence="1 2">
    <name type="scientific">Sugiyamaella lignohabitans</name>
    <dbReference type="NCBI Taxonomy" id="796027"/>
    <lineage>
        <taxon>Eukaryota</taxon>
        <taxon>Fungi</taxon>
        <taxon>Dikarya</taxon>
        <taxon>Ascomycota</taxon>
        <taxon>Saccharomycotina</taxon>
        <taxon>Dipodascomycetes</taxon>
        <taxon>Dipodascales</taxon>
        <taxon>Trichomonascaceae</taxon>
        <taxon>Sugiyamaella</taxon>
    </lineage>
</organism>
<protein>
    <submittedName>
        <fullName evidence="1">Whi2p</fullName>
    </submittedName>
</protein>
<dbReference type="AlphaFoldDB" id="A0A161HIG4"/>
<dbReference type="KEGG" id="slb:AWJ20_3722"/>
<evidence type="ECO:0000313" key="2">
    <source>
        <dbReference type="Proteomes" id="UP000189580"/>
    </source>
</evidence>
<name>A0A161HIG4_9ASCO</name>
<keyword evidence="2" id="KW-1185">Reference proteome</keyword>
<reference evidence="1 2" key="1">
    <citation type="submission" date="2016-02" db="EMBL/GenBank/DDBJ databases">
        <title>Complete genome sequence and transcriptome regulation of the pentose utilising yeast Sugiyamaella lignohabitans.</title>
        <authorList>
            <person name="Bellasio M."/>
            <person name="Peymann A."/>
            <person name="Valli M."/>
            <person name="Sipitzky M."/>
            <person name="Graf A."/>
            <person name="Sauer M."/>
            <person name="Marx H."/>
            <person name="Mattanovich D."/>
        </authorList>
    </citation>
    <scope>NUCLEOTIDE SEQUENCE [LARGE SCALE GENOMIC DNA]</scope>
    <source>
        <strain evidence="1 2">CBS 10342</strain>
    </source>
</reference>
<accession>A0A161HIG4</accession>
<dbReference type="RefSeq" id="XP_018733405.1">
    <property type="nucleotide sequence ID" value="XM_018880746.1"/>
</dbReference>
<dbReference type="GeneID" id="30035775"/>
<proteinExistence type="predicted"/>
<gene>
    <name evidence="1" type="primary">WHI2</name>
    <name evidence="1" type="ORF">AWJ20_3722</name>
</gene>